<keyword evidence="3" id="KW-1185">Reference proteome</keyword>
<proteinExistence type="predicted"/>
<evidence type="ECO:0000313" key="3">
    <source>
        <dbReference type="Proteomes" id="UP000248544"/>
    </source>
</evidence>
<accession>A0A2W2F2T9</accession>
<dbReference type="AlphaFoldDB" id="A0A2W2F2T9"/>
<feature type="compositionally biased region" description="Basic residues" evidence="1">
    <location>
        <begin position="12"/>
        <end position="23"/>
    </location>
</feature>
<name>A0A2W2F2T9_9ACTN</name>
<comment type="caution">
    <text evidence="2">The sequence shown here is derived from an EMBL/GenBank/DDBJ whole genome shotgun (WGS) entry which is preliminary data.</text>
</comment>
<gene>
    <name evidence="2" type="ORF">C1I98_32015</name>
</gene>
<evidence type="ECO:0008006" key="4">
    <source>
        <dbReference type="Google" id="ProtNLM"/>
    </source>
</evidence>
<reference evidence="2 3" key="1">
    <citation type="submission" date="2018-01" db="EMBL/GenBank/DDBJ databases">
        <title>Draft genome sequence of Sphaerisporangium sp. 7K107.</title>
        <authorList>
            <person name="Sahin N."/>
            <person name="Saygin H."/>
            <person name="Ay H."/>
        </authorList>
    </citation>
    <scope>NUCLEOTIDE SEQUENCE [LARGE SCALE GENOMIC DNA]</scope>
    <source>
        <strain evidence="2 3">7K107</strain>
    </source>
</reference>
<dbReference type="RefSeq" id="WP_111171105.1">
    <property type="nucleotide sequence ID" value="NZ_POUA01000376.1"/>
</dbReference>
<sequence length="220" mass="23114">MTEAPSSEGPRSRRHAGGRRRAATRGNGRVTSTVAGVALAAVAVTLQFLTLTPEEKAAPLASTGALREEIATGRYSAKVESVTAATSIEVPDRGKGKVVDGDGVFLIVQASATVPAEPMHLDAEFAAADGRRFLTTDKVEVDDTLAQPWIQPGWWAKGVFVFEVPREAIAGGSVVVTPDRENVLIEPYPPAAVIDLGLDEAAAGDLVTKAQNPYKLSRGN</sequence>
<organism evidence="2 3">
    <name type="scientific">Spongiactinospora gelatinilytica</name>
    <dbReference type="NCBI Taxonomy" id="2666298"/>
    <lineage>
        <taxon>Bacteria</taxon>
        <taxon>Bacillati</taxon>
        <taxon>Actinomycetota</taxon>
        <taxon>Actinomycetes</taxon>
        <taxon>Streptosporangiales</taxon>
        <taxon>Streptosporangiaceae</taxon>
        <taxon>Spongiactinospora</taxon>
    </lineage>
</organism>
<protein>
    <recommendedName>
        <fullName evidence="4">DUF4352 domain-containing protein</fullName>
    </recommendedName>
</protein>
<feature type="region of interest" description="Disordered" evidence="1">
    <location>
        <begin position="1"/>
        <end position="29"/>
    </location>
</feature>
<evidence type="ECO:0000256" key="1">
    <source>
        <dbReference type="SAM" id="MobiDB-lite"/>
    </source>
</evidence>
<dbReference type="EMBL" id="POUA01000376">
    <property type="protein sequence ID" value="PZG29423.1"/>
    <property type="molecule type" value="Genomic_DNA"/>
</dbReference>
<evidence type="ECO:0000313" key="2">
    <source>
        <dbReference type="EMBL" id="PZG29423.1"/>
    </source>
</evidence>
<dbReference type="Proteomes" id="UP000248544">
    <property type="component" value="Unassembled WGS sequence"/>
</dbReference>